<comment type="caution">
    <text evidence="1">The sequence shown here is derived from an EMBL/GenBank/DDBJ whole genome shotgun (WGS) entry which is preliminary data.</text>
</comment>
<sequence>MKKIIFSCYFSVLLFIQLSCVGSDHKLKNENALIDNTDVIAPTYKRPVTKLPDRKDTLLYEINLDNLPIKILEEFTNENQKMILNLKNGRRRNVSIHITSNTDLDNIRINNILFDNKSIDGPFGKQIEYIIDRDYSIVIGKNFMASENQKGKFSVTLK</sequence>
<reference evidence="1 4" key="1">
    <citation type="submission" date="2016-06" db="EMBL/GenBank/DDBJ databases">
        <authorList>
            <person name="Nicholson A.C."/>
        </authorList>
    </citation>
    <scope>NUCLEOTIDE SEQUENCE [LARGE SCALE GENOMIC DNA]</scope>
    <source>
        <strain evidence="1 4">G4123</strain>
    </source>
</reference>
<organism evidence="1 4">
    <name type="scientific">Elizabethkingia ursingii</name>
    <dbReference type="NCBI Taxonomy" id="1756150"/>
    <lineage>
        <taxon>Bacteria</taxon>
        <taxon>Pseudomonadati</taxon>
        <taxon>Bacteroidota</taxon>
        <taxon>Flavobacteriia</taxon>
        <taxon>Flavobacteriales</taxon>
        <taxon>Weeksellaceae</taxon>
        <taxon>Elizabethkingia</taxon>
    </lineage>
</organism>
<proteinExistence type="predicted"/>
<dbReference type="AlphaFoldDB" id="A0AAJ3NF85"/>
<reference evidence="2 3" key="2">
    <citation type="submission" date="2016-07" db="EMBL/GenBank/DDBJ databases">
        <title>Revisiting the Taxonomy of the Elizabethkingia Genus based on Whole-Genome Sequencing, Optical Mapping, and MALDI-TOF.</title>
        <authorList>
            <person name="Nicholson A.C."/>
        </authorList>
    </citation>
    <scope>NUCLEOTIDE SEQUENCE [LARGE SCALE GENOMIC DNA]</scope>
    <source>
        <strain evidence="2 3">C1558</strain>
    </source>
</reference>
<evidence type="ECO:0000313" key="4">
    <source>
        <dbReference type="Proteomes" id="UP000190816"/>
    </source>
</evidence>
<dbReference type="Proteomes" id="UP000190816">
    <property type="component" value="Unassembled WGS sequence"/>
</dbReference>
<accession>A0AAJ3NF85</accession>
<dbReference type="EMBL" id="MAIC01000007">
    <property type="protein sequence ID" value="OPB78939.1"/>
    <property type="molecule type" value="Genomic_DNA"/>
</dbReference>
<evidence type="ECO:0000313" key="3">
    <source>
        <dbReference type="Proteomes" id="UP000190016"/>
    </source>
</evidence>
<protein>
    <submittedName>
        <fullName evidence="1">Uncharacterized protein</fullName>
    </submittedName>
</protein>
<gene>
    <name evidence="1" type="ORF">BAY32_18960</name>
    <name evidence="2" type="ORF">BB021_17100</name>
</gene>
<dbReference type="Proteomes" id="UP000190016">
    <property type="component" value="Unassembled WGS sequence"/>
</dbReference>
<evidence type="ECO:0000313" key="1">
    <source>
        <dbReference type="EMBL" id="OPB78939.1"/>
    </source>
</evidence>
<name>A0AAJ3NF85_9FLAO</name>
<evidence type="ECO:0000313" key="2">
    <source>
        <dbReference type="EMBL" id="OPB91629.1"/>
    </source>
</evidence>
<keyword evidence="3" id="KW-1185">Reference proteome</keyword>
<dbReference type="EMBL" id="MBDS01000004">
    <property type="protein sequence ID" value="OPB91629.1"/>
    <property type="molecule type" value="Genomic_DNA"/>
</dbReference>
<dbReference type="RefSeq" id="WP_125932309.1">
    <property type="nucleotide sequence ID" value="NZ_CP016377.1"/>
</dbReference>
<dbReference type="KEGG" id="ego:BBD34_14695"/>